<sequence length="785" mass="87166">MSHLLDESLVFGRTKEKESIIESVLSFSQGSGAHVLPIVGMGGIGKTTMAQMVYNDRLFLESYDLMGWVHVSQTFDLVRLTIAITESLTRKSCNFNELSCVHDILKKAVNGKSVFLVLDDLWNEWQDLLCPLKFARSLTVLVTTRSKEVARLVQTVGPFVLGSLADDHCWLLFQHCAFGDRMIHGQCSLVQVGRKIIQKCGGLPLAVKAIGCMLRSKMDMQFWMEILESDFWECSDDNEEIFSALRLSFYRLPARLKPCFLLCALYPKGRQFTKGQMIHLWVAQELHICIGNLKKLRRLKLSQIAVIKLNHDSFQCHNNNNKCQQMEVAFPALEELEFDRLRALQDWCGLQDSDCPKLQNITIRNCYKLRRIPYFDSVRKLMLSKLALTDLQLSVHSAPSQLQILDIRDCQSLNSLVGLECLCSLGSLYIANCPDLIVPPKMKLPCKPFIDECLGLMEWLEIRGCPKLLALVGLENLDLLNSLVLADCPLLYILPGMKFPPRLTSLVVHGCHKLISLDLESNHSTLIELEVSDCQGFLHIGGLEHPTNLESLVLLHCRLLELQELLPVIPEFLTVFLCPKLKKWCEIQSIEYVLEAIYAVVSSLVTTAAPCRNDSARAGAATPRGNGLPGCRTSCGIVSVPYPFGHSASTPTAPSRASNLTCDDNAHNPLRLLLSEGSADLRVTNIHLDNATIYVASGAVLNQRYLQPRAKGKHHRGTSPLATGSPGASPGAVLPLIPPQQVDHSGMQHPGQAVREHRPPHHRLLVLLHIGDAPAQGGRLGARPG</sequence>
<dbReference type="PANTHER" id="PTHR36766:SF40">
    <property type="entry name" value="DISEASE RESISTANCE PROTEIN RGA3"/>
    <property type="match status" value="1"/>
</dbReference>
<organism evidence="6 7">
    <name type="scientific">Miscanthus lutarioriparius</name>
    <dbReference type="NCBI Taxonomy" id="422564"/>
    <lineage>
        <taxon>Eukaryota</taxon>
        <taxon>Viridiplantae</taxon>
        <taxon>Streptophyta</taxon>
        <taxon>Embryophyta</taxon>
        <taxon>Tracheophyta</taxon>
        <taxon>Spermatophyta</taxon>
        <taxon>Magnoliopsida</taxon>
        <taxon>Liliopsida</taxon>
        <taxon>Poales</taxon>
        <taxon>Poaceae</taxon>
        <taxon>PACMAD clade</taxon>
        <taxon>Panicoideae</taxon>
        <taxon>Andropogonodae</taxon>
        <taxon>Andropogoneae</taxon>
        <taxon>Saccharinae</taxon>
        <taxon>Miscanthus</taxon>
    </lineage>
</organism>
<evidence type="ECO:0000313" key="7">
    <source>
        <dbReference type="Proteomes" id="UP000604825"/>
    </source>
</evidence>
<dbReference type="Gene3D" id="1.10.8.430">
    <property type="entry name" value="Helical domain of apoptotic protease-activating factors"/>
    <property type="match status" value="1"/>
</dbReference>
<dbReference type="OrthoDB" id="648133at2759"/>
<feature type="region of interest" description="Disordered" evidence="3">
    <location>
        <begin position="709"/>
        <end position="756"/>
    </location>
</feature>
<proteinExistence type="predicted"/>
<dbReference type="InterPro" id="IPR002182">
    <property type="entry name" value="NB-ARC"/>
</dbReference>
<feature type="domain" description="Wall-associated receptor kinase galacturonan-binding" evidence="5">
    <location>
        <begin position="631"/>
        <end position="696"/>
    </location>
</feature>
<feature type="domain" description="NB-ARC" evidence="4">
    <location>
        <begin position="16"/>
        <end position="179"/>
    </location>
</feature>
<evidence type="ECO:0000313" key="6">
    <source>
        <dbReference type="EMBL" id="CAD6256799.1"/>
    </source>
</evidence>
<evidence type="ECO:0000259" key="5">
    <source>
        <dbReference type="Pfam" id="PF13947"/>
    </source>
</evidence>
<dbReference type="InterPro" id="IPR032675">
    <property type="entry name" value="LRR_dom_sf"/>
</dbReference>
<evidence type="ECO:0000256" key="1">
    <source>
        <dbReference type="ARBA" id="ARBA00004167"/>
    </source>
</evidence>
<evidence type="ECO:0008006" key="8">
    <source>
        <dbReference type="Google" id="ProtNLM"/>
    </source>
</evidence>
<reference evidence="6" key="1">
    <citation type="submission" date="2020-10" db="EMBL/GenBank/DDBJ databases">
        <authorList>
            <person name="Han B."/>
            <person name="Lu T."/>
            <person name="Zhao Q."/>
            <person name="Huang X."/>
            <person name="Zhao Y."/>
        </authorList>
    </citation>
    <scope>NUCLEOTIDE SEQUENCE</scope>
</reference>
<evidence type="ECO:0000259" key="4">
    <source>
        <dbReference type="Pfam" id="PF00931"/>
    </source>
</evidence>
<dbReference type="Proteomes" id="UP000604825">
    <property type="component" value="Unassembled WGS sequence"/>
</dbReference>
<dbReference type="InterPro" id="IPR025287">
    <property type="entry name" value="WAK_GUB"/>
</dbReference>
<dbReference type="InterPro" id="IPR042197">
    <property type="entry name" value="Apaf_helical"/>
</dbReference>
<gene>
    <name evidence="6" type="ORF">NCGR_LOCUS40297</name>
</gene>
<evidence type="ECO:0000256" key="3">
    <source>
        <dbReference type="SAM" id="MobiDB-lite"/>
    </source>
</evidence>
<keyword evidence="7" id="KW-1185">Reference proteome</keyword>
<dbReference type="Pfam" id="PF13947">
    <property type="entry name" value="GUB_WAK_bind"/>
    <property type="match status" value="1"/>
</dbReference>
<comment type="subcellular location">
    <subcellularLocation>
        <location evidence="1">Membrane</location>
        <topology evidence="1">Single-pass membrane protein</topology>
    </subcellularLocation>
</comment>
<dbReference type="PANTHER" id="PTHR36766">
    <property type="entry name" value="PLANT BROAD-SPECTRUM MILDEW RESISTANCE PROTEIN RPW8"/>
    <property type="match status" value="1"/>
</dbReference>
<dbReference type="Gene3D" id="3.40.50.300">
    <property type="entry name" value="P-loop containing nucleotide triphosphate hydrolases"/>
    <property type="match status" value="1"/>
</dbReference>
<name>A0A811QH18_9POAL</name>
<dbReference type="GO" id="GO:0043531">
    <property type="term" value="F:ADP binding"/>
    <property type="evidence" value="ECO:0007669"/>
    <property type="project" value="InterPro"/>
</dbReference>
<protein>
    <recommendedName>
        <fullName evidence="8">NB-ARC domain-containing protein</fullName>
    </recommendedName>
</protein>
<dbReference type="SUPFAM" id="SSF52540">
    <property type="entry name" value="P-loop containing nucleoside triphosphate hydrolases"/>
    <property type="match status" value="1"/>
</dbReference>
<dbReference type="AlphaFoldDB" id="A0A811QH18"/>
<dbReference type="Pfam" id="PF00931">
    <property type="entry name" value="NB-ARC"/>
    <property type="match status" value="1"/>
</dbReference>
<dbReference type="GO" id="GO:0030247">
    <property type="term" value="F:polysaccharide binding"/>
    <property type="evidence" value="ECO:0007669"/>
    <property type="project" value="InterPro"/>
</dbReference>
<evidence type="ECO:0000256" key="2">
    <source>
        <dbReference type="ARBA" id="ARBA00022729"/>
    </source>
</evidence>
<dbReference type="EMBL" id="CAJGYO010000010">
    <property type="protein sequence ID" value="CAD6256799.1"/>
    <property type="molecule type" value="Genomic_DNA"/>
</dbReference>
<dbReference type="InterPro" id="IPR027417">
    <property type="entry name" value="P-loop_NTPase"/>
</dbReference>
<dbReference type="PRINTS" id="PR00364">
    <property type="entry name" value="DISEASERSIST"/>
</dbReference>
<comment type="caution">
    <text evidence="6">The sequence shown here is derived from an EMBL/GenBank/DDBJ whole genome shotgun (WGS) entry which is preliminary data.</text>
</comment>
<dbReference type="Gene3D" id="3.80.10.10">
    <property type="entry name" value="Ribonuclease Inhibitor"/>
    <property type="match status" value="2"/>
</dbReference>
<keyword evidence="2" id="KW-0732">Signal</keyword>
<dbReference type="SUPFAM" id="SSF52058">
    <property type="entry name" value="L domain-like"/>
    <property type="match status" value="1"/>
</dbReference>
<accession>A0A811QH18</accession>
<dbReference type="GO" id="GO:0016020">
    <property type="term" value="C:membrane"/>
    <property type="evidence" value="ECO:0007669"/>
    <property type="project" value="UniProtKB-SubCell"/>
</dbReference>